<accession>A0A7J6CJI2</accession>
<name>A0A7J6CJI2_9TELE</name>
<feature type="compositionally biased region" description="Low complexity" evidence="1">
    <location>
        <begin position="60"/>
        <end position="75"/>
    </location>
</feature>
<dbReference type="AlphaFoldDB" id="A0A7J6CJI2"/>
<protein>
    <submittedName>
        <fullName evidence="2">Uncharacterized protein</fullName>
    </submittedName>
</protein>
<sequence length="95" mass="10310">MISRMRKRDTLLDRYPLAELPAVTSDFPVTCLTTGLVWDVSLLPSLHDPTSPSTLSSSQGPLDLSSPSSVSCSSSGEEDEECIHLYLVSLCILHC</sequence>
<reference evidence="2 3" key="1">
    <citation type="submission" date="2020-04" db="EMBL/GenBank/DDBJ databases">
        <title>Chromosome-level genome assembly of a cyprinid fish Onychostoma macrolepis by integration of Nanopore Sequencing, Bionano and Hi-C technology.</title>
        <authorList>
            <person name="Wang D."/>
        </authorList>
    </citation>
    <scope>NUCLEOTIDE SEQUENCE [LARGE SCALE GENOMIC DNA]</scope>
    <source>
        <strain evidence="2">SWU-2019</strain>
        <tissue evidence="2">Muscle</tissue>
    </source>
</reference>
<evidence type="ECO:0000313" key="2">
    <source>
        <dbReference type="EMBL" id="KAF4107477.1"/>
    </source>
</evidence>
<organism evidence="2 3">
    <name type="scientific">Onychostoma macrolepis</name>
    <dbReference type="NCBI Taxonomy" id="369639"/>
    <lineage>
        <taxon>Eukaryota</taxon>
        <taxon>Metazoa</taxon>
        <taxon>Chordata</taxon>
        <taxon>Craniata</taxon>
        <taxon>Vertebrata</taxon>
        <taxon>Euteleostomi</taxon>
        <taxon>Actinopterygii</taxon>
        <taxon>Neopterygii</taxon>
        <taxon>Teleostei</taxon>
        <taxon>Ostariophysi</taxon>
        <taxon>Cypriniformes</taxon>
        <taxon>Cyprinidae</taxon>
        <taxon>Acrossocheilinae</taxon>
        <taxon>Onychostoma</taxon>
    </lineage>
</organism>
<proteinExistence type="predicted"/>
<comment type="caution">
    <text evidence="2">The sequence shown here is derived from an EMBL/GenBank/DDBJ whole genome shotgun (WGS) entry which is preliminary data.</text>
</comment>
<feature type="compositionally biased region" description="Polar residues" evidence="1">
    <location>
        <begin position="48"/>
        <end position="59"/>
    </location>
</feature>
<dbReference type="Proteomes" id="UP000579812">
    <property type="component" value="Unassembled WGS sequence"/>
</dbReference>
<gene>
    <name evidence="2" type="ORF">G5714_011841</name>
</gene>
<keyword evidence="3" id="KW-1185">Reference proteome</keyword>
<feature type="region of interest" description="Disordered" evidence="1">
    <location>
        <begin position="48"/>
        <end position="75"/>
    </location>
</feature>
<evidence type="ECO:0000313" key="3">
    <source>
        <dbReference type="Proteomes" id="UP000579812"/>
    </source>
</evidence>
<dbReference type="EMBL" id="JAAMOB010000011">
    <property type="protein sequence ID" value="KAF4107477.1"/>
    <property type="molecule type" value="Genomic_DNA"/>
</dbReference>
<evidence type="ECO:0000256" key="1">
    <source>
        <dbReference type="SAM" id="MobiDB-lite"/>
    </source>
</evidence>